<evidence type="ECO:0000256" key="1">
    <source>
        <dbReference type="ARBA" id="ARBA00004141"/>
    </source>
</evidence>
<keyword evidence="8 12" id="KW-1133">Transmembrane helix</keyword>
<dbReference type="GO" id="GO:0046872">
    <property type="term" value="F:metal ion binding"/>
    <property type="evidence" value="ECO:0007669"/>
    <property type="project" value="UniProtKB-KW"/>
</dbReference>
<evidence type="ECO:0000313" key="15">
    <source>
        <dbReference type="EMBL" id="SDW83479.1"/>
    </source>
</evidence>
<dbReference type="PROSITE" id="PS01347">
    <property type="entry name" value="MRAY_1"/>
    <property type="match status" value="1"/>
</dbReference>
<feature type="transmembrane region" description="Helical" evidence="12">
    <location>
        <begin position="20"/>
        <end position="43"/>
    </location>
</feature>
<keyword evidence="3 12" id="KW-0132">Cell division</keyword>
<keyword evidence="7 12" id="KW-0573">Peptidoglycan synthesis</keyword>
<keyword evidence="16" id="KW-1185">Reference proteome</keyword>
<dbReference type="EC" id="2.7.8.13" evidence="12 13"/>
<dbReference type="CDD" id="cd06852">
    <property type="entry name" value="GT_MraY"/>
    <property type="match status" value="1"/>
</dbReference>
<dbReference type="EMBL" id="FNNO01000006">
    <property type="protein sequence ID" value="SDW83479.1"/>
    <property type="molecule type" value="Genomic_DNA"/>
</dbReference>
<dbReference type="PROSITE" id="PS01348">
    <property type="entry name" value="MRAY_2"/>
    <property type="match status" value="1"/>
</dbReference>
<dbReference type="InterPro" id="IPR018480">
    <property type="entry name" value="PNAcMuramoyl-5peptid_Trfase_CS"/>
</dbReference>
<keyword evidence="6 12" id="KW-0133">Cell shape</keyword>
<evidence type="ECO:0000256" key="8">
    <source>
        <dbReference type="ARBA" id="ARBA00022989"/>
    </source>
</evidence>
<keyword evidence="10 12" id="KW-0131">Cell cycle</keyword>
<evidence type="ECO:0000256" key="14">
    <source>
        <dbReference type="PIRSR" id="PIRSR600715-1"/>
    </source>
</evidence>
<evidence type="ECO:0000256" key="6">
    <source>
        <dbReference type="ARBA" id="ARBA00022960"/>
    </source>
</evidence>
<dbReference type="GO" id="GO:0071555">
    <property type="term" value="P:cell wall organization"/>
    <property type="evidence" value="ECO:0007669"/>
    <property type="project" value="UniProtKB-KW"/>
</dbReference>
<proteinExistence type="inferred from homology"/>
<keyword evidence="5 12" id="KW-0812">Transmembrane</keyword>
<evidence type="ECO:0000256" key="10">
    <source>
        <dbReference type="ARBA" id="ARBA00023306"/>
    </source>
</evidence>
<dbReference type="PANTHER" id="PTHR22926:SF5">
    <property type="entry name" value="PHOSPHO-N-ACETYLMURAMOYL-PENTAPEPTIDE-TRANSFERASE HOMOLOG"/>
    <property type="match status" value="1"/>
</dbReference>
<feature type="binding site" evidence="14">
    <location>
        <position position="340"/>
    </location>
    <ligand>
        <name>Mg(2+)</name>
        <dbReference type="ChEBI" id="CHEBI:18420"/>
    </ligand>
</feature>
<dbReference type="GO" id="GO:0009252">
    <property type="term" value="P:peptidoglycan biosynthetic process"/>
    <property type="evidence" value="ECO:0007669"/>
    <property type="project" value="UniProtKB-UniRule"/>
</dbReference>
<dbReference type="PANTHER" id="PTHR22926">
    <property type="entry name" value="PHOSPHO-N-ACETYLMURAMOYL-PENTAPEPTIDE-TRANSFERASE"/>
    <property type="match status" value="1"/>
</dbReference>
<keyword evidence="11 12" id="KW-0961">Cell wall biogenesis/degradation</keyword>
<keyword evidence="12 14" id="KW-0460">Magnesium</keyword>
<feature type="transmembrane region" description="Helical" evidence="12">
    <location>
        <begin position="363"/>
        <end position="386"/>
    </location>
</feature>
<feature type="transmembrane region" description="Helical" evidence="12">
    <location>
        <begin position="336"/>
        <end position="357"/>
    </location>
</feature>
<keyword evidence="12 14" id="KW-0479">Metal-binding</keyword>
<dbReference type="InterPro" id="IPR000715">
    <property type="entry name" value="Glycosyl_transferase_4"/>
</dbReference>
<evidence type="ECO:0000256" key="12">
    <source>
        <dbReference type="HAMAP-Rule" id="MF_00038"/>
    </source>
</evidence>
<protein>
    <recommendedName>
        <fullName evidence="12 13">Phospho-N-acetylmuramoyl-pentapeptide-transferase</fullName>
        <ecNumber evidence="12 13">2.7.8.13</ecNumber>
    </recommendedName>
    <alternativeName>
        <fullName evidence="12">UDP-MurNAc-pentapeptide phosphotransferase</fullName>
    </alternativeName>
</protein>
<sequence>MLYQLFTWLKQEFNVPGAGMFQFLTFRIAMAILLSLLIATVYGKRLILFLQRKQIGESVRDLGLEGQTQKKGTPTMGGIIILLSILVPTLLFANLDKVYIRLMVLCTVWLGVIGFLDDHFKIRARKAALAKGESYKKKDSDGLAGVSKIIGQIGLGIIISTTLYFSNAVTVEREVIGNVFVKDSVLHRGEHFAKDSNIVVKKIDGVERKFVRVKTPITTIPFVKNHEFNYSRLLTWMGEGAEKYTWIIYTIIITLIITAVSNGANLTDGLDGLAAGTSAIIGAGIGLFVYLSGNYKFADYLNIMYIPNLGELSIFVGAFVGACIGFLWYNAYPAQVFMGDTGSLALGGIIASLAVIVRKEWLIPIFCGVFLVENLSVIIQVSYFKYTKKKYGEGRRVFLMSPLHHHYQKKGFHENKIVLRFWIVTVLLMVASIVTLKIR</sequence>
<dbReference type="HAMAP" id="MF_00038">
    <property type="entry name" value="MraY"/>
    <property type="match status" value="1"/>
</dbReference>
<organism evidence="15 16">
    <name type="scientific">Hydrobacter penzbergensis</name>
    <dbReference type="NCBI Taxonomy" id="1235997"/>
    <lineage>
        <taxon>Bacteria</taxon>
        <taxon>Pseudomonadati</taxon>
        <taxon>Bacteroidota</taxon>
        <taxon>Chitinophagia</taxon>
        <taxon>Chitinophagales</taxon>
        <taxon>Chitinophagaceae</taxon>
        <taxon>Hydrobacter</taxon>
    </lineage>
</organism>
<feature type="transmembrane region" description="Helical" evidence="12">
    <location>
        <begin position="244"/>
        <end position="261"/>
    </location>
</feature>
<comment type="cofactor">
    <cofactor evidence="12 14">
        <name>Mg(2+)</name>
        <dbReference type="ChEBI" id="CHEBI:18420"/>
    </cofactor>
</comment>
<dbReference type="AlphaFoldDB" id="A0A8X8IEJ5"/>
<feature type="transmembrane region" description="Helical" evidence="12">
    <location>
        <begin position="273"/>
        <end position="292"/>
    </location>
</feature>
<evidence type="ECO:0000313" key="16">
    <source>
        <dbReference type="Proteomes" id="UP000198711"/>
    </source>
</evidence>
<feature type="transmembrane region" description="Helical" evidence="12">
    <location>
        <begin position="98"/>
        <end position="116"/>
    </location>
</feature>
<reference evidence="15 16" key="1">
    <citation type="submission" date="2016-10" db="EMBL/GenBank/DDBJ databases">
        <authorList>
            <person name="Varghese N."/>
            <person name="Submissions S."/>
        </authorList>
    </citation>
    <scope>NUCLEOTIDE SEQUENCE [LARGE SCALE GENOMIC DNA]</scope>
    <source>
        <strain evidence="15 16">DSM 25353</strain>
    </source>
</reference>
<dbReference type="GO" id="GO:0008360">
    <property type="term" value="P:regulation of cell shape"/>
    <property type="evidence" value="ECO:0007669"/>
    <property type="project" value="UniProtKB-KW"/>
</dbReference>
<dbReference type="Pfam" id="PF10555">
    <property type="entry name" value="MraY_sig1"/>
    <property type="match status" value="1"/>
</dbReference>
<feature type="transmembrane region" description="Helical" evidence="12">
    <location>
        <begin position="75"/>
        <end position="92"/>
    </location>
</feature>
<name>A0A8X8IEJ5_9BACT</name>
<feature type="transmembrane region" description="Helical" evidence="12">
    <location>
        <begin position="312"/>
        <end position="329"/>
    </location>
</feature>
<dbReference type="NCBIfam" id="TIGR00445">
    <property type="entry name" value="mraY"/>
    <property type="match status" value="1"/>
</dbReference>
<dbReference type="Proteomes" id="UP000198711">
    <property type="component" value="Unassembled WGS sequence"/>
</dbReference>
<dbReference type="RefSeq" id="WP_092723554.1">
    <property type="nucleotide sequence ID" value="NZ_FNNO01000006.1"/>
</dbReference>
<keyword evidence="12" id="KW-1003">Cell membrane</keyword>
<dbReference type="GO" id="GO:0051301">
    <property type="term" value="P:cell division"/>
    <property type="evidence" value="ECO:0007669"/>
    <property type="project" value="UniProtKB-KW"/>
</dbReference>
<evidence type="ECO:0000256" key="9">
    <source>
        <dbReference type="ARBA" id="ARBA00023136"/>
    </source>
</evidence>
<evidence type="ECO:0000256" key="13">
    <source>
        <dbReference type="NCBIfam" id="TIGR00445"/>
    </source>
</evidence>
<comment type="function">
    <text evidence="12">Catalyzes the initial step of the lipid cycle reactions in the biosynthesis of the cell wall peptidoglycan: transfers peptidoglycan precursor phospho-MurNAc-pentapeptide from UDP-MurNAc-pentapeptide onto the lipid carrier undecaprenyl phosphate, yielding undecaprenyl-pyrophosphoryl-MurNAc-pentapeptide, known as lipid I.</text>
</comment>
<accession>A0A8X8IEJ5</accession>
<evidence type="ECO:0000256" key="7">
    <source>
        <dbReference type="ARBA" id="ARBA00022984"/>
    </source>
</evidence>
<evidence type="ECO:0000256" key="5">
    <source>
        <dbReference type="ARBA" id="ARBA00022692"/>
    </source>
</evidence>
<evidence type="ECO:0000256" key="4">
    <source>
        <dbReference type="ARBA" id="ARBA00022679"/>
    </source>
</evidence>
<comment type="similarity">
    <text evidence="2 12">Belongs to the glycosyltransferase 4 family. MraY subfamily.</text>
</comment>
<feature type="binding site" evidence="14">
    <location>
        <position position="265"/>
    </location>
    <ligand>
        <name>Mg(2+)</name>
        <dbReference type="ChEBI" id="CHEBI:18420"/>
    </ligand>
</feature>
<evidence type="ECO:0000256" key="3">
    <source>
        <dbReference type="ARBA" id="ARBA00022618"/>
    </source>
</evidence>
<comment type="pathway">
    <text evidence="12">Cell wall biogenesis; peptidoglycan biosynthesis.</text>
</comment>
<comment type="subcellular location">
    <subcellularLocation>
        <location evidence="12">Cell membrane</location>
        <topology evidence="12">Multi-pass membrane protein</topology>
    </subcellularLocation>
    <subcellularLocation>
        <location evidence="1">Membrane</location>
        <topology evidence="1">Multi-pass membrane protein</topology>
    </subcellularLocation>
</comment>
<dbReference type="GO" id="GO:0005886">
    <property type="term" value="C:plasma membrane"/>
    <property type="evidence" value="ECO:0007669"/>
    <property type="project" value="UniProtKB-SubCell"/>
</dbReference>
<dbReference type="GO" id="GO:0008963">
    <property type="term" value="F:phospho-N-acetylmuramoyl-pentapeptide-transferase activity"/>
    <property type="evidence" value="ECO:0007669"/>
    <property type="project" value="UniProtKB-UniRule"/>
</dbReference>
<feature type="transmembrane region" description="Helical" evidence="12">
    <location>
        <begin position="417"/>
        <end position="438"/>
    </location>
</feature>
<comment type="catalytic activity">
    <reaction evidence="12">
        <text>UDP-N-acetyl-alpha-D-muramoyl-L-alanyl-gamma-D-glutamyl-meso-2,6-diaminopimeloyl-D-alanyl-D-alanine + di-trans,octa-cis-undecaprenyl phosphate = di-trans,octa-cis-undecaprenyl diphospho-N-acetyl-alpha-D-muramoyl-L-alanyl-D-glutamyl-meso-2,6-diaminopimeloyl-D-alanyl-D-alanine + UMP</text>
        <dbReference type="Rhea" id="RHEA:28386"/>
        <dbReference type="ChEBI" id="CHEBI:57865"/>
        <dbReference type="ChEBI" id="CHEBI:60392"/>
        <dbReference type="ChEBI" id="CHEBI:61386"/>
        <dbReference type="ChEBI" id="CHEBI:61387"/>
        <dbReference type="EC" id="2.7.8.13"/>
    </reaction>
</comment>
<gene>
    <name evidence="12" type="primary">mraY</name>
    <name evidence="15" type="ORF">SAMN05444410_10685</name>
</gene>
<evidence type="ECO:0000256" key="2">
    <source>
        <dbReference type="ARBA" id="ARBA00005583"/>
    </source>
</evidence>
<keyword evidence="9 12" id="KW-0472">Membrane</keyword>
<comment type="caution">
    <text evidence="15">The sequence shown here is derived from an EMBL/GenBank/DDBJ whole genome shotgun (WGS) entry which is preliminary data.</text>
</comment>
<dbReference type="InterPro" id="IPR003524">
    <property type="entry name" value="PNAcMuramoyl-5peptid_Trfase"/>
</dbReference>
<evidence type="ECO:0000256" key="11">
    <source>
        <dbReference type="ARBA" id="ARBA00023316"/>
    </source>
</evidence>
<keyword evidence="4 12" id="KW-0808">Transferase</keyword>
<dbReference type="Pfam" id="PF00953">
    <property type="entry name" value="Glycos_transf_4"/>
    <property type="match status" value="1"/>
</dbReference>